<protein>
    <recommendedName>
        <fullName evidence="3">Lipoprotein</fullName>
    </recommendedName>
</protein>
<dbReference type="Proteomes" id="UP000006640">
    <property type="component" value="Chromosome"/>
</dbReference>
<dbReference type="PROSITE" id="PS51257">
    <property type="entry name" value="PROKAR_LIPOPROTEIN"/>
    <property type="match status" value="1"/>
</dbReference>
<evidence type="ECO:0000313" key="1">
    <source>
        <dbReference type="EMBL" id="ADG88379.1"/>
    </source>
</evidence>
<dbReference type="AlphaFoldDB" id="D6YB19"/>
<organism evidence="1 2">
    <name type="scientific">Thermobispora bispora (strain ATCC 19993 / DSM 43833 / CBS 139.67 / JCM 10125 / KCTC 9307 / NBRC 14880 / R51)</name>
    <dbReference type="NCBI Taxonomy" id="469371"/>
    <lineage>
        <taxon>Bacteria</taxon>
        <taxon>Bacillati</taxon>
        <taxon>Actinomycetota</taxon>
        <taxon>Actinomycetes</taxon>
        <taxon>Streptosporangiales</taxon>
        <taxon>Streptosporangiaceae</taxon>
        <taxon>Thermobispora</taxon>
    </lineage>
</organism>
<accession>D6YB19</accession>
<dbReference type="KEGG" id="tbi:Tbis_1666"/>
<evidence type="ECO:0000313" key="2">
    <source>
        <dbReference type="Proteomes" id="UP000006640"/>
    </source>
</evidence>
<name>D6YB19_THEBD</name>
<keyword evidence="2" id="KW-1185">Reference proteome</keyword>
<reference evidence="1 2" key="1">
    <citation type="submission" date="2010-01" db="EMBL/GenBank/DDBJ databases">
        <title>The complete genome of Thermobispora bispora DSM 43833.</title>
        <authorList>
            <consortium name="US DOE Joint Genome Institute (JGI-PGF)"/>
            <person name="Lucas S."/>
            <person name="Copeland A."/>
            <person name="Lapidus A."/>
            <person name="Glavina del Rio T."/>
            <person name="Dalin E."/>
            <person name="Tice H."/>
            <person name="Bruce D."/>
            <person name="Goodwin L."/>
            <person name="Pitluck S."/>
            <person name="Kyrpides N."/>
            <person name="Mavromatis K."/>
            <person name="Ivanova N."/>
            <person name="Mikhailova N."/>
            <person name="Chertkov O."/>
            <person name="Brettin T."/>
            <person name="Detter J.C."/>
            <person name="Han C."/>
            <person name="Larimer F."/>
            <person name="Land M."/>
            <person name="Hauser L."/>
            <person name="Markowitz V."/>
            <person name="Cheng J.-F."/>
            <person name="Hugenholtz P."/>
            <person name="Woyke T."/>
            <person name="Wu D."/>
            <person name="Jando M."/>
            <person name="Schneider S."/>
            <person name="Klenk H.-P."/>
            <person name="Eisen J.A."/>
        </authorList>
    </citation>
    <scope>NUCLEOTIDE SEQUENCE [LARGE SCALE GENOMIC DNA]</scope>
    <source>
        <strain evidence="2">ATCC 19993 / DSM 43833 / CBS 139.67 / JCM 10125 / KCTC 9307 / NBRC 14880 / R51</strain>
    </source>
</reference>
<evidence type="ECO:0008006" key="3">
    <source>
        <dbReference type="Google" id="ProtNLM"/>
    </source>
</evidence>
<dbReference type="eggNOG" id="ENOG5033YJ1">
    <property type="taxonomic scope" value="Bacteria"/>
</dbReference>
<dbReference type="EMBL" id="CP001874">
    <property type="protein sequence ID" value="ADG88379.1"/>
    <property type="molecule type" value="Genomic_DNA"/>
</dbReference>
<gene>
    <name evidence="1" type="ordered locus">Tbis_1666</name>
</gene>
<sequence>MLRRLVSTAVLATLTTGCAGGFMERTITKDEALRRVHELIDDTVAIIDPKPRLDLDPTTLSVHHCLDPSDGGSEDRIYVTRGYYLRGIPKEKIGDVARQIRRRWEERGHFIDSVSKDGTVIAARSRPDDFTLALSWTAGDVLMIEVSSYCIWPNGTPEPSSSSGPGEP</sequence>
<dbReference type="OrthoDB" id="3531020at2"/>
<proteinExistence type="predicted"/>
<dbReference type="HOGENOM" id="CLU_136168_0_0_11"/>